<dbReference type="Proteomes" id="UP001630127">
    <property type="component" value="Unassembled WGS sequence"/>
</dbReference>
<dbReference type="EMBL" id="JBJUIK010000014">
    <property type="protein sequence ID" value="KAL3504362.1"/>
    <property type="molecule type" value="Genomic_DNA"/>
</dbReference>
<reference evidence="1 2" key="1">
    <citation type="submission" date="2024-11" db="EMBL/GenBank/DDBJ databases">
        <title>A near-complete genome assembly of Cinchona calisaya.</title>
        <authorList>
            <person name="Lian D.C."/>
            <person name="Zhao X.W."/>
            <person name="Wei L."/>
        </authorList>
    </citation>
    <scope>NUCLEOTIDE SEQUENCE [LARGE SCALE GENOMIC DNA]</scope>
    <source>
        <tissue evidence="1">Nenye</tissue>
    </source>
</reference>
<dbReference type="AlphaFoldDB" id="A0ABD2YES9"/>
<organism evidence="1 2">
    <name type="scientific">Cinchona calisaya</name>
    <dbReference type="NCBI Taxonomy" id="153742"/>
    <lineage>
        <taxon>Eukaryota</taxon>
        <taxon>Viridiplantae</taxon>
        <taxon>Streptophyta</taxon>
        <taxon>Embryophyta</taxon>
        <taxon>Tracheophyta</taxon>
        <taxon>Spermatophyta</taxon>
        <taxon>Magnoliopsida</taxon>
        <taxon>eudicotyledons</taxon>
        <taxon>Gunneridae</taxon>
        <taxon>Pentapetalae</taxon>
        <taxon>asterids</taxon>
        <taxon>lamiids</taxon>
        <taxon>Gentianales</taxon>
        <taxon>Rubiaceae</taxon>
        <taxon>Cinchonoideae</taxon>
        <taxon>Cinchoneae</taxon>
        <taxon>Cinchona</taxon>
    </lineage>
</organism>
<comment type="caution">
    <text evidence="1">The sequence shown here is derived from an EMBL/GenBank/DDBJ whole genome shotgun (WGS) entry which is preliminary data.</text>
</comment>
<name>A0ABD2YES9_9GENT</name>
<protein>
    <submittedName>
        <fullName evidence="1">Uncharacterized protein</fullName>
    </submittedName>
</protein>
<evidence type="ECO:0000313" key="2">
    <source>
        <dbReference type="Proteomes" id="UP001630127"/>
    </source>
</evidence>
<accession>A0ABD2YES9</accession>
<keyword evidence="2" id="KW-1185">Reference proteome</keyword>
<gene>
    <name evidence="1" type="ORF">ACH5RR_034203</name>
</gene>
<sequence length="152" mass="17130">MKPLPGFVSKSLKLPLVRKSFDVFCGCMSALIIIPLPEMSRGAHSIRGLEDMGIASKRWRIKYSPSLAIGGPEKTLCVVNLFGQWFYWGKYCTYIAIKLTQYPQLCAAAEEILHVYGYEVDPVPWLFAAAEGFNHIHSFSCLLIEWADQLVN</sequence>
<proteinExistence type="predicted"/>
<evidence type="ECO:0000313" key="1">
    <source>
        <dbReference type="EMBL" id="KAL3504362.1"/>
    </source>
</evidence>